<feature type="region of interest" description="Disordered" evidence="6">
    <location>
        <begin position="218"/>
        <end position="260"/>
    </location>
</feature>
<evidence type="ECO:0000259" key="7">
    <source>
        <dbReference type="Pfam" id="PF03738"/>
    </source>
</evidence>
<feature type="domain" description="Glutathionylspermidine synthase pre-ATP-grasp-like" evidence="7">
    <location>
        <begin position="389"/>
        <end position="571"/>
    </location>
</feature>
<evidence type="ECO:0000256" key="2">
    <source>
        <dbReference type="ARBA" id="ARBA00022723"/>
    </source>
</evidence>
<organism evidence="8 9">
    <name type="scientific">Bodo saltans</name>
    <name type="common">Flagellated protozoan</name>
    <dbReference type="NCBI Taxonomy" id="75058"/>
    <lineage>
        <taxon>Eukaryota</taxon>
        <taxon>Discoba</taxon>
        <taxon>Euglenozoa</taxon>
        <taxon>Kinetoplastea</taxon>
        <taxon>Metakinetoplastina</taxon>
        <taxon>Eubodonida</taxon>
        <taxon>Bodonidae</taxon>
        <taxon>Bodo</taxon>
    </lineage>
</organism>
<dbReference type="Proteomes" id="UP000051952">
    <property type="component" value="Unassembled WGS sequence"/>
</dbReference>
<feature type="region of interest" description="Disordered" evidence="6">
    <location>
        <begin position="752"/>
        <end position="801"/>
    </location>
</feature>
<keyword evidence="4" id="KW-0067">ATP-binding</keyword>
<feature type="compositionally biased region" description="Basic and acidic residues" evidence="6">
    <location>
        <begin position="238"/>
        <end position="256"/>
    </location>
</feature>
<dbReference type="SUPFAM" id="SSF56059">
    <property type="entry name" value="Glutathione synthetase ATP-binding domain-like"/>
    <property type="match status" value="1"/>
</dbReference>
<dbReference type="GO" id="GO:0046872">
    <property type="term" value="F:metal ion binding"/>
    <property type="evidence" value="ECO:0007669"/>
    <property type="project" value="UniProtKB-KW"/>
</dbReference>
<evidence type="ECO:0000313" key="8">
    <source>
        <dbReference type="EMBL" id="CUG44379.1"/>
    </source>
</evidence>
<evidence type="ECO:0000256" key="4">
    <source>
        <dbReference type="ARBA" id="ARBA00022840"/>
    </source>
</evidence>
<accession>A0A0S4J0Y2</accession>
<gene>
    <name evidence="8" type="ORF">BSAL_79535</name>
</gene>
<name>A0A0S4J0Y2_BODSA</name>
<evidence type="ECO:0000256" key="1">
    <source>
        <dbReference type="ARBA" id="ARBA00022598"/>
    </source>
</evidence>
<keyword evidence="1" id="KW-0436">Ligase</keyword>
<dbReference type="AlphaFoldDB" id="A0A0S4J0Y2"/>
<evidence type="ECO:0000256" key="5">
    <source>
        <dbReference type="ARBA" id="ARBA00022842"/>
    </source>
</evidence>
<protein>
    <submittedName>
        <fullName evidence="8">Glutathionylspermidine synthase, putative</fullName>
    </submittedName>
</protein>
<feature type="compositionally biased region" description="Low complexity" evidence="6">
    <location>
        <begin position="755"/>
        <end position="770"/>
    </location>
</feature>
<dbReference type="Gene3D" id="3.90.1720.10">
    <property type="entry name" value="endopeptidase domain like (from Nostoc punctiforme)"/>
    <property type="match status" value="2"/>
</dbReference>
<dbReference type="InterPro" id="IPR051705">
    <property type="entry name" value="Gsp_Synthetase/Amidase"/>
</dbReference>
<feature type="domain" description="Glutathionylspermidine synthase pre-ATP-grasp-like" evidence="7">
    <location>
        <begin position="611"/>
        <end position="735"/>
    </location>
</feature>
<dbReference type="InterPro" id="IPR005494">
    <property type="entry name" value="GSPS_pre-ATP-grasp-like_dom"/>
</dbReference>
<dbReference type="InterPro" id="IPR038765">
    <property type="entry name" value="Papain-like_cys_pep_sf"/>
</dbReference>
<keyword evidence="2" id="KW-0479">Metal-binding</keyword>
<dbReference type="OrthoDB" id="64566at2759"/>
<feature type="compositionally biased region" description="Basic and acidic residues" evidence="6">
    <location>
        <begin position="218"/>
        <end position="229"/>
    </location>
</feature>
<dbReference type="Gene3D" id="3.30.1490.330">
    <property type="match status" value="1"/>
</dbReference>
<sequence>MQQNLSSPSRQGSNGGVPLRDVVPYGGILGTPTGGVACVAYSNGNEDHFSHEASEAYDLRAVTLQHAQSAAKQAGFNNAKELLESVRVVGVKWQCVMAKAVWLRSVPVAEGIWSIKDMLHLPTGKRVNTMRLENGKATEVPVLGDLVIWRRTRKKKRESGPLKTMLHLPTGKRVNTMRLENGKATEIPVLGDLVIWRRTRDVPFGHVAAVVAVELRPKPTEEGSPEQRKSNANASQKKKVELRPKPIEEGSPEQRKSNANASHVAAIVSIAEQNHAFHAWSGDCSRKLELLRHANGALELLDDEQDPILGWVRVNAPNVDFTTHDIPDAFATPVTAGTIVRLHAERDTSLPWLRPHDSPCDFFVKRSLVINGNLGDGAVAAEKDTPDGCYVMDGDMWAHIRKASHTLHDVAMAATWRVLNHPQASSVLEAYFGIPAELHDIVRHSLHKLPCMFGRFDFGYDGEKLTMLEYNCDSSAALYECHSTQGKWAEHMGAPYNTGSSSGSFLYQKMKDYFTTLAASTDLSPESKLIHFMVDDDDEERYTALCAAHCAQECGFRFKMCVKLTDFRFAERSSTSTAVSPFDATLNVDDDHGSTILHSTAAPWRAHLDSTDIVDLEGERVQLVWKTWSWDTVLHQYKLQRTESRGGSDGTEPPSRHPTLSDVLLNRRIHTLEPAWKMITGSKALLPFMHEVSPEHPNMVHASFRRTERMLKGLFLSKPVNGRAGQNITMYDPVTSEDARAALVQADNEKHNRILPSTSAASSPTFTPLSHTPREGSAFSKAQPETEGAEEDDDHAEDKETSEGRFFDSLLVYQRRVVLKKFSHHYYPIFCGWMVGESFGGVVVREDTSKITKLGSIVAPCRVVRGQLPANILEKAAV</sequence>
<dbReference type="VEuPathDB" id="TriTrypDB:BSAL_36910"/>
<reference evidence="9" key="1">
    <citation type="submission" date="2015-09" db="EMBL/GenBank/DDBJ databases">
        <authorList>
            <consortium name="Pathogen Informatics"/>
        </authorList>
    </citation>
    <scope>NUCLEOTIDE SEQUENCE [LARGE SCALE GENOMIC DNA]</scope>
    <source>
        <strain evidence="9">Lake Konstanz</strain>
    </source>
</reference>
<dbReference type="OMA" id="MLEYNCD"/>
<dbReference type="PANTHER" id="PTHR30094:SF17">
    <property type="entry name" value="SYNTHETASE, PUTATIVE-RELATED"/>
    <property type="match status" value="1"/>
</dbReference>
<evidence type="ECO:0000256" key="3">
    <source>
        <dbReference type="ARBA" id="ARBA00022741"/>
    </source>
</evidence>
<dbReference type="PANTHER" id="PTHR30094">
    <property type="entry name" value="BIFUNCTIONAL GLUTATHIONYLSPERMIDINE SYNTHETASE/AMIDASE-RELATED"/>
    <property type="match status" value="1"/>
</dbReference>
<evidence type="ECO:0000313" key="9">
    <source>
        <dbReference type="Proteomes" id="UP000051952"/>
    </source>
</evidence>
<keyword evidence="3" id="KW-0547">Nucleotide-binding</keyword>
<dbReference type="SUPFAM" id="SSF52440">
    <property type="entry name" value="PreATP-grasp domain"/>
    <property type="match status" value="1"/>
</dbReference>
<dbReference type="EMBL" id="CYKH01000813">
    <property type="protein sequence ID" value="CUG44379.1"/>
    <property type="molecule type" value="Genomic_DNA"/>
</dbReference>
<dbReference type="GO" id="GO:0005524">
    <property type="term" value="F:ATP binding"/>
    <property type="evidence" value="ECO:0007669"/>
    <property type="project" value="UniProtKB-KW"/>
</dbReference>
<dbReference type="SUPFAM" id="SSF54001">
    <property type="entry name" value="Cysteine proteinases"/>
    <property type="match status" value="2"/>
</dbReference>
<dbReference type="Pfam" id="PF03738">
    <property type="entry name" value="GSP_synth"/>
    <property type="match status" value="2"/>
</dbReference>
<dbReference type="GO" id="GO:0016874">
    <property type="term" value="F:ligase activity"/>
    <property type="evidence" value="ECO:0007669"/>
    <property type="project" value="UniProtKB-KW"/>
</dbReference>
<evidence type="ECO:0000256" key="6">
    <source>
        <dbReference type="SAM" id="MobiDB-lite"/>
    </source>
</evidence>
<proteinExistence type="predicted"/>
<keyword evidence="5" id="KW-0460">Magnesium</keyword>
<keyword evidence="9" id="KW-1185">Reference proteome</keyword>
<dbReference type="InterPro" id="IPR016185">
    <property type="entry name" value="PreATP-grasp_dom_sf"/>
</dbReference>